<proteinExistence type="predicted"/>
<evidence type="ECO:0000313" key="2">
    <source>
        <dbReference type="EMBL" id="VDN18043.1"/>
    </source>
</evidence>
<keyword evidence="3" id="KW-1185">Reference proteome</keyword>
<dbReference type="Proteomes" id="UP000281553">
    <property type="component" value="Unassembled WGS sequence"/>
</dbReference>
<organism evidence="2 3">
    <name type="scientific">Dibothriocephalus latus</name>
    <name type="common">Fish tapeworm</name>
    <name type="synonym">Diphyllobothrium latum</name>
    <dbReference type="NCBI Taxonomy" id="60516"/>
    <lineage>
        <taxon>Eukaryota</taxon>
        <taxon>Metazoa</taxon>
        <taxon>Spiralia</taxon>
        <taxon>Lophotrochozoa</taxon>
        <taxon>Platyhelminthes</taxon>
        <taxon>Cestoda</taxon>
        <taxon>Eucestoda</taxon>
        <taxon>Diphyllobothriidea</taxon>
        <taxon>Diphyllobothriidae</taxon>
        <taxon>Dibothriocephalus</taxon>
    </lineage>
</organism>
<reference evidence="2 3" key="1">
    <citation type="submission" date="2018-11" db="EMBL/GenBank/DDBJ databases">
        <authorList>
            <consortium name="Pathogen Informatics"/>
        </authorList>
    </citation>
    <scope>NUCLEOTIDE SEQUENCE [LARGE SCALE GENOMIC DNA]</scope>
</reference>
<dbReference type="Gene3D" id="1.20.5.340">
    <property type="match status" value="1"/>
</dbReference>
<dbReference type="AlphaFoldDB" id="A0A3P7M3S0"/>
<feature type="coiled-coil region" evidence="1">
    <location>
        <begin position="22"/>
        <end position="100"/>
    </location>
</feature>
<evidence type="ECO:0000256" key="1">
    <source>
        <dbReference type="SAM" id="Coils"/>
    </source>
</evidence>
<evidence type="ECO:0000313" key="3">
    <source>
        <dbReference type="Proteomes" id="UP000281553"/>
    </source>
</evidence>
<sequence>MVWSQKTIGESGKTTKELEKIIAKMKKVLDRTLADNEELRSTPAVVSQEQLNRLRSEKAALQAELEKAQETAASTVAEERQKSEAQTARLSREYEKLRKELEKV</sequence>
<dbReference type="EMBL" id="UYRU01068791">
    <property type="protein sequence ID" value="VDN18043.1"/>
    <property type="molecule type" value="Genomic_DNA"/>
</dbReference>
<gene>
    <name evidence="2" type="ORF">DILT_LOCUS13084</name>
</gene>
<name>A0A3P7M3S0_DIBLA</name>
<accession>A0A3P7M3S0</accession>
<protein>
    <submittedName>
        <fullName evidence="2">Uncharacterized protein</fullName>
    </submittedName>
</protein>
<keyword evidence="1" id="KW-0175">Coiled coil</keyword>
<dbReference type="OrthoDB" id="6351660at2759"/>